<reference evidence="1" key="1">
    <citation type="submission" date="2021-09" db="EMBL/GenBank/DDBJ databases">
        <authorList>
            <consortium name="AG Swart"/>
            <person name="Singh M."/>
            <person name="Singh A."/>
            <person name="Seah K."/>
            <person name="Emmerich C."/>
        </authorList>
    </citation>
    <scope>NUCLEOTIDE SEQUENCE</scope>
    <source>
        <strain evidence="1">ATCC30299</strain>
    </source>
</reference>
<comment type="caution">
    <text evidence="1">The sequence shown here is derived from an EMBL/GenBank/DDBJ whole genome shotgun (WGS) entry which is preliminary data.</text>
</comment>
<keyword evidence="2" id="KW-1185">Reference proteome</keyword>
<dbReference type="EMBL" id="CAJZBQ010000044">
    <property type="protein sequence ID" value="CAG9327544.1"/>
    <property type="molecule type" value="Genomic_DNA"/>
</dbReference>
<gene>
    <name evidence="1" type="ORF">BSTOLATCC_MIC44177</name>
</gene>
<sequence length="89" mass="10222">MGDTKISSDHYLLIINMKKIPEGRRCQGVSNRVSKVRKHALHKILRESNEKANSEAKESLEIKLGDNDEEIGEEQRKKIEKYTGIICLE</sequence>
<accession>A0AAU9K0P5</accession>
<evidence type="ECO:0000313" key="1">
    <source>
        <dbReference type="EMBL" id="CAG9327544.1"/>
    </source>
</evidence>
<evidence type="ECO:0000313" key="2">
    <source>
        <dbReference type="Proteomes" id="UP001162131"/>
    </source>
</evidence>
<name>A0AAU9K0P5_9CILI</name>
<proteinExistence type="predicted"/>
<dbReference type="Proteomes" id="UP001162131">
    <property type="component" value="Unassembled WGS sequence"/>
</dbReference>
<dbReference type="AlphaFoldDB" id="A0AAU9K0P5"/>
<organism evidence="1 2">
    <name type="scientific">Blepharisma stoltei</name>
    <dbReference type="NCBI Taxonomy" id="1481888"/>
    <lineage>
        <taxon>Eukaryota</taxon>
        <taxon>Sar</taxon>
        <taxon>Alveolata</taxon>
        <taxon>Ciliophora</taxon>
        <taxon>Postciliodesmatophora</taxon>
        <taxon>Heterotrichea</taxon>
        <taxon>Heterotrichida</taxon>
        <taxon>Blepharismidae</taxon>
        <taxon>Blepharisma</taxon>
    </lineage>
</organism>
<protein>
    <submittedName>
        <fullName evidence="1">Uncharacterized protein</fullName>
    </submittedName>
</protein>